<dbReference type="Pfam" id="PF02464">
    <property type="entry name" value="CinA"/>
    <property type="match status" value="1"/>
</dbReference>
<dbReference type="InterPro" id="IPR008136">
    <property type="entry name" value="CinA_C"/>
</dbReference>
<dbReference type="EMBL" id="MVKX01000007">
    <property type="protein sequence ID" value="OOV81232.1"/>
    <property type="molecule type" value="Genomic_DNA"/>
</dbReference>
<reference evidence="2 3" key="1">
    <citation type="submission" date="2017-02" db="EMBL/GenBank/DDBJ databases">
        <title>Acinetobacter sp. ANC 4945, whole genome shotgun sequencing project.</title>
        <authorList>
            <person name="Radolfova-Krizova L."/>
            <person name="Al Atrouni A."/>
            <person name="Nemec A."/>
        </authorList>
    </citation>
    <scope>NUCLEOTIDE SEQUENCE [LARGE SCALE GENOMIC DNA]</scope>
    <source>
        <strain evidence="2 3">ANC 4945</strain>
    </source>
</reference>
<proteinExistence type="predicted"/>
<dbReference type="InterPro" id="IPR036653">
    <property type="entry name" value="CinA-like_C"/>
</dbReference>
<organism evidence="2 3">
    <name type="scientific">Acinetobacter amyesii</name>
    <dbReference type="NCBI Taxonomy" id="2942470"/>
    <lineage>
        <taxon>Bacteria</taxon>
        <taxon>Pseudomonadati</taxon>
        <taxon>Pseudomonadota</taxon>
        <taxon>Gammaproteobacteria</taxon>
        <taxon>Moraxellales</taxon>
        <taxon>Moraxellaceae</taxon>
        <taxon>Acinetobacter</taxon>
    </lineage>
</organism>
<evidence type="ECO:0000313" key="2">
    <source>
        <dbReference type="EMBL" id="OOV81232.1"/>
    </source>
</evidence>
<gene>
    <name evidence="2" type="ORF">B1202_11785</name>
</gene>
<dbReference type="AlphaFoldDB" id="A0A1T1GUD5"/>
<keyword evidence="3" id="KW-1185">Reference proteome</keyword>
<protein>
    <submittedName>
        <fullName evidence="2">Damage-inducible protein CinA</fullName>
    </submittedName>
</protein>
<comment type="caution">
    <text evidence="2">The sequence shown here is derived from an EMBL/GenBank/DDBJ whole genome shotgun (WGS) entry which is preliminary data.</text>
</comment>
<dbReference type="Gene3D" id="3.90.950.20">
    <property type="entry name" value="CinA-like"/>
    <property type="match status" value="1"/>
</dbReference>
<dbReference type="SUPFAM" id="SSF142433">
    <property type="entry name" value="CinA-like"/>
    <property type="match status" value="1"/>
</dbReference>
<feature type="domain" description="CinA C-terminal" evidence="1">
    <location>
        <begin position="4"/>
        <end position="148"/>
    </location>
</feature>
<dbReference type="RefSeq" id="WP_078190795.1">
    <property type="nucleotide sequence ID" value="NZ_JAMCOZ010000009.1"/>
</dbReference>
<name>A0A1T1GUD5_9GAMM</name>
<accession>A0A1T1GUD5</accession>
<dbReference type="Proteomes" id="UP000191160">
    <property type="component" value="Unassembled WGS sequence"/>
</dbReference>
<evidence type="ECO:0000313" key="3">
    <source>
        <dbReference type="Proteomes" id="UP000191160"/>
    </source>
</evidence>
<sequence length="157" mass="18106">MKSLFDFISKKSLSITLFESASAGYLAYRISQDKNSGVLLDGSIVSYDLRFKKRILNIKQSLIRKYTAESQQVTTQLIVNGKKLFKSDIYISCTGLLKRGGSENKYKPVGTFFYCIYFKKDFYNFKITTKGKPTKKLKILYKAIMKSLSKILKNYYC</sequence>
<evidence type="ECO:0000259" key="1">
    <source>
        <dbReference type="Pfam" id="PF02464"/>
    </source>
</evidence>